<organism evidence="2 3">
    <name type="scientific">Tritrichomonas musculus</name>
    <dbReference type="NCBI Taxonomy" id="1915356"/>
    <lineage>
        <taxon>Eukaryota</taxon>
        <taxon>Metamonada</taxon>
        <taxon>Parabasalia</taxon>
        <taxon>Tritrichomonadida</taxon>
        <taxon>Tritrichomonadidae</taxon>
        <taxon>Tritrichomonas</taxon>
    </lineage>
</organism>
<sequence>MISPILSFILNQNETQTNCTDSITTENHYTENKVPSSTNFTDLNYTPSVTKGFNQQIPVIRKRRISCQPDVPYSNLSDDKHQESPNTLQFKNNFQTPANIMNNNSFDSSCNIKTRDDGVFSIISLLNQHQMDNRFRNGMTNCYSNCWDENNEDRSPDTLIPFLRNRHVSNSSPSFPIKVKTASSMTFDEVCENPCITINPKRFGFIPSFLWSDEIIKFGLLVTTFFRKRNMASSKFPHKLYNALRISECYPDLINHIGIQWVTNDVFRVDRAAFARLLGVKSIEGGLFHQQGNFPSHGFVELDFQECESISLSCGLGHADLSQVRFLKSSHGNFNRYSTERDISNFRWSSRPAQYDM</sequence>
<evidence type="ECO:0000313" key="2">
    <source>
        <dbReference type="EMBL" id="KAK8888992.1"/>
    </source>
</evidence>
<accession>A0ABR2KEX8</accession>
<dbReference type="InterPro" id="IPR018845">
    <property type="entry name" value="Initiator-bd"/>
</dbReference>
<dbReference type="Proteomes" id="UP001470230">
    <property type="component" value="Unassembled WGS sequence"/>
</dbReference>
<protein>
    <recommendedName>
        <fullName evidence="1">Initiator binding domain-containing protein</fullName>
    </recommendedName>
</protein>
<keyword evidence="3" id="KW-1185">Reference proteome</keyword>
<evidence type="ECO:0000313" key="3">
    <source>
        <dbReference type="Proteomes" id="UP001470230"/>
    </source>
</evidence>
<gene>
    <name evidence="2" type="ORF">M9Y10_033733</name>
</gene>
<comment type="caution">
    <text evidence="2">The sequence shown here is derived from an EMBL/GenBank/DDBJ whole genome shotgun (WGS) entry which is preliminary data.</text>
</comment>
<evidence type="ECO:0000259" key="1">
    <source>
        <dbReference type="Pfam" id="PF10416"/>
    </source>
</evidence>
<proteinExistence type="predicted"/>
<name>A0ABR2KEX8_9EUKA</name>
<dbReference type="Pfam" id="PF10416">
    <property type="entry name" value="IBD"/>
    <property type="match status" value="1"/>
</dbReference>
<reference evidence="2 3" key="1">
    <citation type="submission" date="2024-04" db="EMBL/GenBank/DDBJ databases">
        <title>Tritrichomonas musculus Genome.</title>
        <authorList>
            <person name="Alves-Ferreira E."/>
            <person name="Grigg M."/>
            <person name="Lorenzi H."/>
            <person name="Galac M."/>
        </authorList>
    </citation>
    <scope>NUCLEOTIDE SEQUENCE [LARGE SCALE GENOMIC DNA]</scope>
    <source>
        <strain evidence="2 3">EAF2021</strain>
    </source>
</reference>
<dbReference type="EMBL" id="JAPFFF010000005">
    <property type="protein sequence ID" value="KAK8888992.1"/>
    <property type="molecule type" value="Genomic_DNA"/>
</dbReference>
<feature type="domain" description="Initiator binding" evidence="1">
    <location>
        <begin position="214"/>
        <end position="303"/>
    </location>
</feature>
<dbReference type="InterPro" id="IPR036388">
    <property type="entry name" value="WH-like_DNA-bd_sf"/>
</dbReference>
<dbReference type="Gene3D" id="1.10.10.10">
    <property type="entry name" value="Winged helix-like DNA-binding domain superfamily/Winged helix DNA-binding domain"/>
    <property type="match status" value="1"/>
</dbReference>